<dbReference type="SUPFAM" id="SSF56529">
    <property type="entry name" value="FAH"/>
    <property type="match status" value="1"/>
</dbReference>
<accession>A0A5B0HGU1</accession>
<dbReference type="GO" id="GO:0046872">
    <property type="term" value="F:metal ion binding"/>
    <property type="evidence" value="ECO:0007669"/>
    <property type="project" value="UniProtKB-KW"/>
</dbReference>
<dbReference type="RefSeq" id="WP_149668905.1">
    <property type="nucleotide sequence ID" value="NZ_VTUZ01000003.1"/>
</dbReference>
<evidence type="ECO:0000256" key="1">
    <source>
        <dbReference type="ARBA" id="ARBA00022723"/>
    </source>
</evidence>
<reference evidence="3 4" key="1">
    <citation type="submission" date="2019-08" db="EMBL/GenBank/DDBJ databases">
        <title>Paraburkholderia sp. DCY113.</title>
        <authorList>
            <person name="Kang J."/>
        </authorList>
    </citation>
    <scope>NUCLEOTIDE SEQUENCE [LARGE SCALE GENOMIC DNA]</scope>
    <source>
        <strain evidence="3 4">DCY113</strain>
    </source>
</reference>
<evidence type="ECO:0000259" key="2">
    <source>
        <dbReference type="Pfam" id="PF01557"/>
    </source>
</evidence>
<dbReference type="AlphaFoldDB" id="A0A5B0HGU1"/>
<dbReference type="Proteomes" id="UP000325273">
    <property type="component" value="Unassembled WGS sequence"/>
</dbReference>
<keyword evidence="4" id="KW-1185">Reference proteome</keyword>
<evidence type="ECO:0000313" key="3">
    <source>
        <dbReference type="EMBL" id="KAA1014338.1"/>
    </source>
</evidence>
<gene>
    <name evidence="3" type="ORF">FVF58_05605</name>
</gene>
<dbReference type="GO" id="GO:0018773">
    <property type="term" value="F:acetylpyruvate hydrolase activity"/>
    <property type="evidence" value="ECO:0007669"/>
    <property type="project" value="TreeGrafter"/>
</dbReference>
<dbReference type="InterPro" id="IPR036663">
    <property type="entry name" value="Fumarylacetoacetase_C_sf"/>
</dbReference>
<evidence type="ECO:0000313" key="4">
    <source>
        <dbReference type="Proteomes" id="UP000325273"/>
    </source>
</evidence>
<feature type="domain" description="Fumarylacetoacetase-like C-terminal" evidence="2">
    <location>
        <begin position="28"/>
        <end position="222"/>
    </location>
</feature>
<comment type="caution">
    <text evidence="3">The sequence shown here is derived from an EMBL/GenBank/DDBJ whole genome shotgun (WGS) entry which is preliminary data.</text>
</comment>
<dbReference type="Gene3D" id="3.90.850.10">
    <property type="entry name" value="Fumarylacetoacetase-like, C-terminal domain"/>
    <property type="match status" value="1"/>
</dbReference>
<dbReference type="PANTHER" id="PTHR11820:SF90">
    <property type="entry name" value="FLUTATHIONE S-TRANSFERASE"/>
    <property type="match status" value="1"/>
</dbReference>
<protein>
    <submittedName>
        <fullName evidence="3">Fumarylacetoacetate hydrolase family protein</fullName>
    </submittedName>
</protein>
<dbReference type="PANTHER" id="PTHR11820">
    <property type="entry name" value="ACYLPYRUVASE"/>
    <property type="match status" value="1"/>
</dbReference>
<keyword evidence="1" id="KW-0479">Metal-binding</keyword>
<dbReference type="InterPro" id="IPR011234">
    <property type="entry name" value="Fumarylacetoacetase-like_C"/>
</dbReference>
<organism evidence="3 4">
    <name type="scientific">Paraburkholderia panacisoli</name>
    <dbReference type="NCBI Taxonomy" id="2603818"/>
    <lineage>
        <taxon>Bacteria</taxon>
        <taxon>Pseudomonadati</taxon>
        <taxon>Pseudomonadota</taxon>
        <taxon>Betaproteobacteria</taxon>
        <taxon>Burkholderiales</taxon>
        <taxon>Burkholderiaceae</taxon>
        <taxon>Paraburkholderia</taxon>
    </lineage>
</organism>
<dbReference type="EMBL" id="VTUZ01000003">
    <property type="protein sequence ID" value="KAA1014338.1"/>
    <property type="molecule type" value="Genomic_DNA"/>
</dbReference>
<keyword evidence="3" id="KW-0378">Hydrolase</keyword>
<proteinExistence type="predicted"/>
<name>A0A5B0HGU1_9BURK</name>
<sequence length="233" mass="24901">MTEYSVTPPTITSVAVSGSTSRFPVRRVFCVGRNYADHAREMGANPDRDPPFFFSKPADAVVPATGVLPYPPLTSDLHHEIELIIAIGKEGKAIAPENALDFVWGYAAGVDLTRRDLQATAKKLSRPWDWAKGFDASAPISEIKPASEFEHPSSGRIWLSVNGEIRQQGDLSEMIWPVADIISYVSHSVTVKPGDLIFSGTPAGVAALRPGDKVAGGVDGVANFSFEVGPLAG</sequence>
<dbReference type="Pfam" id="PF01557">
    <property type="entry name" value="FAA_hydrolase"/>
    <property type="match status" value="1"/>
</dbReference>